<evidence type="ECO:0000313" key="1">
    <source>
        <dbReference type="EMBL" id="KAJ5741052.1"/>
    </source>
</evidence>
<reference evidence="1" key="2">
    <citation type="submission" date="2023-01" db="EMBL/GenBank/DDBJ databases">
        <authorList>
            <person name="Petersen C."/>
        </authorList>
    </citation>
    <scope>NUCLEOTIDE SEQUENCE</scope>
    <source>
        <strain evidence="1">IBT 17514</strain>
    </source>
</reference>
<feature type="non-terminal residue" evidence="1">
    <location>
        <position position="1"/>
    </location>
</feature>
<organism evidence="1 2">
    <name type="scientific">Penicillium malachiteum</name>
    <dbReference type="NCBI Taxonomy" id="1324776"/>
    <lineage>
        <taxon>Eukaryota</taxon>
        <taxon>Fungi</taxon>
        <taxon>Dikarya</taxon>
        <taxon>Ascomycota</taxon>
        <taxon>Pezizomycotina</taxon>
        <taxon>Eurotiomycetes</taxon>
        <taxon>Eurotiomycetidae</taxon>
        <taxon>Eurotiales</taxon>
        <taxon>Aspergillaceae</taxon>
        <taxon>Penicillium</taxon>
    </lineage>
</organism>
<protein>
    <submittedName>
        <fullName evidence="1">Uncharacterized protein</fullName>
    </submittedName>
</protein>
<sequence length="104" mass="11742">MGPSNLFISSLNFTRAETFSAGFYQLVEDRFLPLTWLRQSSASWSWDEWSDKALQWLSRPGGCSSDYYSLVDHLHSDPDNCSLSGIWPSRGYTRLLGGSISIVD</sequence>
<keyword evidence="2" id="KW-1185">Reference proteome</keyword>
<evidence type="ECO:0000313" key="2">
    <source>
        <dbReference type="Proteomes" id="UP001215712"/>
    </source>
</evidence>
<accession>A0AAD6HXK7</accession>
<dbReference type="EMBL" id="JAQJAN010000001">
    <property type="protein sequence ID" value="KAJ5741052.1"/>
    <property type="molecule type" value="Genomic_DNA"/>
</dbReference>
<dbReference type="Proteomes" id="UP001215712">
    <property type="component" value="Unassembled WGS sequence"/>
</dbReference>
<reference evidence="1" key="1">
    <citation type="journal article" date="2023" name="IMA Fungus">
        <title>Comparative genomic study of the Penicillium genus elucidates a diverse pangenome and 15 lateral gene transfer events.</title>
        <authorList>
            <person name="Petersen C."/>
            <person name="Sorensen T."/>
            <person name="Nielsen M.R."/>
            <person name="Sondergaard T.E."/>
            <person name="Sorensen J.L."/>
            <person name="Fitzpatrick D.A."/>
            <person name="Frisvad J.C."/>
            <person name="Nielsen K.L."/>
        </authorList>
    </citation>
    <scope>NUCLEOTIDE SEQUENCE</scope>
    <source>
        <strain evidence="1">IBT 17514</strain>
    </source>
</reference>
<name>A0AAD6HXK7_9EURO</name>
<comment type="caution">
    <text evidence="1">The sequence shown here is derived from an EMBL/GenBank/DDBJ whole genome shotgun (WGS) entry which is preliminary data.</text>
</comment>
<dbReference type="AlphaFoldDB" id="A0AAD6HXK7"/>
<gene>
    <name evidence="1" type="ORF">N7493_000924</name>
</gene>
<proteinExistence type="predicted"/>